<dbReference type="InterPro" id="IPR001638">
    <property type="entry name" value="Solute-binding_3/MltF_N"/>
</dbReference>
<feature type="domain" description="Solute-binding protein family 3/N-terminal" evidence="1">
    <location>
        <begin position="5"/>
        <end position="94"/>
    </location>
</feature>
<keyword evidence="3" id="KW-1185">Reference proteome</keyword>
<dbReference type="Proteomes" id="UP000584642">
    <property type="component" value="Unassembled WGS sequence"/>
</dbReference>
<dbReference type="Pfam" id="PF00497">
    <property type="entry name" value="SBP_bac_3"/>
    <property type="match status" value="1"/>
</dbReference>
<gene>
    <name evidence="2" type="ORF">HND93_18015</name>
</gene>
<accession>A0ABX2TC36</accession>
<sequence>MVAGGSFPPFTVLDGDGRMTGVYPDALASIGRELDWTFQYMAVPWARAQDMVRTAQADGFITVPTPERQNYALFAKQPLVSGLGMVIVHAVDSPRRSEIERIASYDDLRPFALVDYIGNGWGNAIWESWPTVERVRDLRTLVRMIATGRADIALQPRSVVEAVARQAGFEGQIVFHAATFAERSTSGVHFGLRRNFPGAEASMALYEEVQARFIARRGVDDLMERWS</sequence>
<proteinExistence type="predicted"/>
<name>A0ABX2TC36_9PROT</name>
<dbReference type="SUPFAM" id="SSF53850">
    <property type="entry name" value="Periplasmic binding protein-like II"/>
    <property type="match status" value="1"/>
</dbReference>
<dbReference type="RefSeq" id="WP_180283384.1">
    <property type="nucleotide sequence ID" value="NZ_JABFDB010000012.1"/>
</dbReference>
<protein>
    <submittedName>
        <fullName evidence="2">Transporter substrate-binding domain-containing protein</fullName>
    </submittedName>
</protein>
<dbReference type="Gene3D" id="3.40.190.10">
    <property type="entry name" value="Periplasmic binding protein-like II"/>
    <property type="match status" value="2"/>
</dbReference>
<reference evidence="2 3" key="1">
    <citation type="submission" date="2020-05" db="EMBL/GenBank/DDBJ databases">
        <title>Azospirillum oleiclasticum sp. nov, a nitrogen-fixing and heavy crude oil-emulsifying bacterium isolated from the crude oil of Yumen Oilfield.</title>
        <authorList>
            <person name="Wu D."/>
            <person name="Cai M."/>
            <person name="Zhang X."/>
        </authorList>
    </citation>
    <scope>NUCLEOTIDE SEQUENCE [LARGE SCALE GENOMIC DNA]</scope>
    <source>
        <strain evidence="2 3">ROY-1-1-2</strain>
    </source>
</reference>
<comment type="caution">
    <text evidence="2">The sequence shown here is derived from an EMBL/GenBank/DDBJ whole genome shotgun (WGS) entry which is preliminary data.</text>
</comment>
<organism evidence="2 3">
    <name type="scientific">Azospirillum oleiclasticum</name>
    <dbReference type="NCBI Taxonomy" id="2735135"/>
    <lineage>
        <taxon>Bacteria</taxon>
        <taxon>Pseudomonadati</taxon>
        <taxon>Pseudomonadota</taxon>
        <taxon>Alphaproteobacteria</taxon>
        <taxon>Rhodospirillales</taxon>
        <taxon>Azospirillaceae</taxon>
        <taxon>Azospirillum</taxon>
    </lineage>
</organism>
<dbReference type="EMBL" id="JABFDB010000012">
    <property type="protein sequence ID" value="NYZ21612.1"/>
    <property type="molecule type" value="Genomic_DNA"/>
</dbReference>
<evidence type="ECO:0000313" key="2">
    <source>
        <dbReference type="EMBL" id="NYZ21612.1"/>
    </source>
</evidence>
<evidence type="ECO:0000313" key="3">
    <source>
        <dbReference type="Proteomes" id="UP000584642"/>
    </source>
</evidence>
<evidence type="ECO:0000259" key="1">
    <source>
        <dbReference type="Pfam" id="PF00497"/>
    </source>
</evidence>